<dbReference type="InterPro" id="IPR051448">
    <property type="entry name" value="CdaR-like_regulators"/>
</dbReference>
<dbReference type="Gene3D" id="1.10.10.2840">
    <property type="entry name" value="PucR C-terminal helix-turn-helix domain"/>
    <property type="match status" value="1"/>
</dbReference>
<evidence type="ECO:0000313" key="4">
    <source>
        <dbReference type="EMBL" id="WSE27962.1"/>
    </source>
</evidence>
<protein>
    <submittedName>
        <fullName evidence="4">GAF domain-containing protein</fullName>
    </submittedName>
</protein>
<dbReference type="Pfam" id="PF13556">
    <property type="entry name" value="HTH_30"/>
    <property type="match status" value="1"/>
</dbReference>
<keyword evidence="5" id="KW-1185">Reference proteome</keyword>
<dbReference type="Proteomes" id="UP001330812">
    <property type="component" value="Chromosome"/>
</dbReference>
<dbReference type="InterPro" id="IPR029016">
    <property type="entry name" value="GAF-like_dom_sf"/>
</dbReference>
<feature type="compositionally biased region" description="Basic and acidic residues" evidence="2">
    <location>
        <begin position="379"/>
        <end position="399"/>
    </location>
</feature>
<feature type="domain" description="GAF" evidence="3">
    <location>
        <begin position="86"/>
        <end position="237"/>
    </location>
</feature>
<evidence type="ECO:0000256" key="1">
    <source>
        <dbReference type="ARBA" id="ARBA00006754"/>
    </source>
</evidence>
<evidence type="ECO:0000313" key="5">
    <source>
        <dbReference type="Proteomes" id="UP001330812"/>
    </source>
</evidence>
<dbReference type="Gene3D" id="3.30.450.40">
    <property type="match status" value="1"/>
</dbReference>
<dbReference type="Pfam" id="PF17853">
    <property type="entry name" value="GGDEF_2"/>
    <property type="match status" value="1"/>
</dbReference>
<evidence type="ECO:0000256" key="2">
    <source>
        <dbReference type="SAM" id="MobiDB-lite"/>
    </source>
</evidence>
<accession>A0ABZ1I2D2</accession>
<dbReference type="InterPro" id="IPR003018">
    <property type="entry name" value="GAF"/>
</dbReference>
<dbReference type="PANTHER" id="PTHR33744">
    <property type="entry name" value="CARBOHYDRATE DIACID REGULATOR"/>
    <property type="match status" value="1"/>
</dbReference>
<dbReference type="SMART" id="SM00065">
    <property type="entry name" value="GAF"/>
    <property type="match status" value="1"/>
</dbReference>
<gene>
    <name evidence="4" type="ORF">VSH64_34675</name>
</gene>
<evidence type="ECO:0000259" key="3">
    <source>
        <dbReference type="SMART" id="SM00065"/>
    </source>
</evidence>
<dbReference type="PANTHER" id="PTHR33744:SF1">
    <property type="entry name" value="DNA-BINDING TRANSCRIPTIONAL ACTIVATOR ADER"/>
    <property type="match status" value="1"/>
</dbReference>
<organism evidence="4 5">
    <name type="scientific">Amycolatopsis rhabdoformis</name>
    <dbReference type="NCBI Taxonomy" id="1448059"/>
    <lineage>
        <taxon>Bacteria</taxon>
        <taxon>Bacillati</taxon>
        <taxon>Actinomycetota</taxon>
        <taxon>Actinomycetes</taxon>
        <taxon>Pseudonocardiales</taxon>
        <taxon>Pseudonocardiaceae</taxon>
        <taxon>Amycolatopsis</taxon>
    </lineage>
</organism>
<name>A0ABZ1I2D2_9PSEU</name>
<dbReference type="InterPro" id="IPR025736">
    <property type="entry name" value="PucR_C-HTH_dom"/>
</dbReference>
<proteinExistence type="inferred from homology"/>
<dbReference type="RefSeq" id="WP_326566965.1">
    <property type="nucleotide sequence ID" value="NZ_CP142149.1"/>
</dbReference>
<comment type="similarity">
    <text evidence="1">Belongs to the CdaR family.</text>
</comment>
<dbReference type="SUPFAM" id="SSF55781">
    <property type="entry name" value="GAF domain-like"/>
    <property type="match status" value="1"/>
</dbReference>
<dbReference type="Pfam" id="PF13185">
    <property type="entry name" value="GAF_2"/>
    <property type="match status" value="1"/>
</dbReference>
<feature type="region of interest" description="Disordered" evidence="2">
    <location>
        <begin position="348"/>
        <end position="428"/>
    </location>
</feature>
<feature type="compositionally biased region" description="Low complexity" evidence="2">
    <location>
        <begin position="366"/>
        <end position="378"/>
    </location>
</feature>
<feature type="compositionally biased region" description="Basic and acidic residues" evidence="2">
    <location>
        <begin position="416"/>
        <end position="428"/>
    </location>
</feature>
<dbReference type="InterPro" id="IPR042070">
    <property type="entry name" value="PucR_C-HTH_sf"/>
</dbReference>
<sequence>MDTNGGVTTTERDLARLLHLLADETGATGEFDRLGEDLAGEGDGELVALTLTRAARIRGLLADRKRREREMQALLDTASDLASVHEVDAALDAIVARARRLLGTDAAYMALVDPETGDAFMRVTLGTITRPIESLRQPAGYGVGGWVAQEGRPFATANYLRDDRIRRKHSVASAVAEDGIVSILGVPMRVGSEVIGVLFGANRDERTFAQSEIDLLHSLADHAAIVLENARLFAATKATAEELTAANDQLARHNKALEQASTAHEQLMAMVLRRADLAELVDAVAATLDGAVLAAEPDGTPLAKAGPAELVDRLPELWGLRADESCHAPAAPRVAAEVDIASSADAEFSDLASGGPTEVHRDARRPAAAGDEAGGEALANDRRDRRRQESDAVEEDRAKTPPAGETEGLLGQRPRLQHEEPEPGRARDLGRRAWTVPVRAGAEVFGHLVFAGRVEPLDTDKRILERSAQTAALLLLVERQMSAAEQQVRGQVVEELLAEREPDWVALRRRAKVSGVIDFAVRQTVLVVSATGTTRRRLLRAAADYVRAHGGVATEHGGHAVLVLPCGDAEAAVKAARRHLERATGGTVTAGVAGPAATAPAVRSLHREAERCHRLLVALGRAGTAASLADLGVLGLVLDGASREHVRRLVDDNAGPILCYDNEHGSLLAETLDGYFAAGENPRAAARRLQVHANTVYQRLDRVDQVLGHRRWREPAGALTLRIALQLRRVLDQIPVVP</sequence>
<reference evidence="4 5" key="1">
    <citation type="journal article" date="2015" name="Int. J. Syst. Evol. Microbiol.">
        <title>Amycolatopsis rhabdoformis sp. nov., an actinomycete isolated from a tropical forest soil.</title>
        <authorList>
            <person name="Souza W.R."/>
            <person name="Silva R.E."/>
            <person name="Goodfellow M."/>
            <person name="Busarakam K."/>
            <person name="Figueiro F.S."/>
            <person name="Ferreira D."/>
            <person name="Rodrigues-Filho E."/>
            <person name="Moraes L.A.B."/>
            <person name="Zucchi T.D."/>
        </authorList>
    </citation>
    <scope>NUCLEOTIDE SEQUENCE [LARGE SCALE GENOMIC DNA]</scope>
    <source>
        <strain evidence="4 5">NCIMB 14900</strain>
    </source>
</reference>
<dbReference type="EMBL" id="CP142149">
    <property type="protein sequence ID" value="WSE27962.1"/>
    <property type="molecule type" value="Genomic_DNA"/>
</dbReference>
<dbReference type="InterPro" id="IPR041522">
    <property type="entry name" value="CdaR_GGDEF"/>
</dbReference>